<keyword evidence="7 9" id="KW-0472">Membrane</keyword>
<evidence type="ECO:0000313" key="12">
    <source>
        <dbReference type="Proteomes" id="UP000286678"/>
    </source>
</evidence>
<dbReference type="GO" id="GO:0005886">
    <property type="term" value="C:plasma membrane"/>
    <property type="evidence" value="ECO:0007669"/>
    <property type="project" value="UniProtKB-SubCell"/>
</dbReference>
<dbReference type="Gene3D" id="3.10.20.310">
    <property type="entry name" value="membrane protein fhac"/>
    <property type="match status" value="1"/>
</dbReference>
<dbReference type="InterPro" id="IPR045335">
    <property type="entry name" value="FtsQ_C_sf"/>
</dbReference>
<dbReference type="Pfam" id="PF08478">
    <property type="entry name" value="POTRA_1"/>
    <property type="match status" value="1"/>
</dbReference>
<keyword evidence="12" id="KW-1185">Reference proteome</keyword>
<gene>
    <name evidence="9" type="primary">ftsQ</name>
    <name evidence="11" type="ORF">CWE21_03385</name>
</gene>
<evidence type="ECO:0000256" key="8">
    <source>
        <dbReference type="ARBA" id="ARBA00023306"/>
    </source>
</evidence>
<evidence type="ECO:0000256" key="6">
    <source>
        <dbReference type="ARBA" id="ARBA00022989"/>
    </source>
</evidence>
<dbReference type="PANTHER" id="PTHR35851:SF1">
    <property type="entry name" value="CELL DIVISION PROTEIN FTSQ"/>
    <property type="match status" value="1"/>
</dbReference>
<keyword evidence="2 9" id="KW-1003">Cell membrane</keyword>
<evidence type="ECO:0000259" key="10">
    <source>
        <dbReference type="PROSITE" id="PS51779"/>
    </source>
</evidence>
<dbReference type="InterPro" id="IPR034746">
    <property type="entry name" value="POTRA"/>
</dbReference>
<dbReference type="InterPro" id="IPR026579">
    <property type="entry name" value="FtsQ"/>
</dbReference>
<comment type="subunit">
    <text evidence="9">Part of a complex composed of FtsB, FtsL and FtsQ.</text>
</comment>
<evidence type="ECO:0000256" key="3">
    <source>
        <dbReference type="ARBA" id="ARBA00022519"/>
    </source>
</evidence>
<feature type="transmembrane region" description="Helical" evidence="9">
    <location>
        <begin position="12"/>
        <end position="35"/>
    </location>
</feature>
<evidence type="ECO:0000256" key="9">
    <source>
        <dbReference type="HAMAP-Rule" id="MF_00911"/>
    </source>
</evidence>
<dbReference type="InterPro" id="IPR013685">
    <property type="entry name" value="POTRA_FtsQ_type"/>
</dbReference>
<evidence type="ECO:0000256" key="4">
    <source>
        <dbReference type="ARBA" id="ARBA00022618"/>
    </source>
</evidence>
<keyword evidence="3 9" id="KW-0997">Cell inner membrane</keyword>
<dbReference type="Gene3D" id="3.40.50.11690">
    <property type="entry name" value="Cell division protein FtsQ/DivIB"/>
    <property type="match status" value="1"/>
</dbReference>
<comment type="similarity">
    <text evidence="9">Belongs to the FtsQ/DivIB family. FtsQ subfamily.</text>
</comment>
<organism evidence="11 12">
    <name type="scientific">Pseudidiomarina aquimaris</name>
    <dbReference type="NCBI Taxonomy" id="641841"/>
    <lineage>
        <taxon>Bacteria</taxon>
        <taxon>Pseudomonadati</taxon>
        <taxon>Pseudomonadota</taxon>
        <taxon>Gammaproteobacteria</taxon>
        <taxon>Alteromonadales</taxon>
        <taxon>Idiomarinaceae</taxon>
        <taxon>Pseudidiomarina</taxon>
    </lineage>
</organism>
<dbReference type="GO" id="GO:0043093">
    <property type="term" value="P:FtsZ-dependent cytokinesis"/>
    <property type="evidence" value="ECO:0007669"/>
    <property type="project" value="UniProtKB-UniRule"/>
</dbReference>
<protein>
    <recommendedName>
        <fullName evidence="9">Cell division protein FtsQ</fullName>
    </recommendedName>
</protein>
<evidence type="ECO:0000256" key="2">
    <source>
        <dbReference type="ARBA" id="ARBA00022475"/>
    </source>
</evidence>
<evidence type="ECO:0000256" key="7">
    <source>
        <dbReference type="ARBA" id="ARBA00023136"/>
    </source>
</evidence>
<dbReference type="PROSITE" id="PS51779">
    <property type="entry name" value="POTRA"/>
    <property type="match status" value="1"/>
</dbReference>
<reference evidence="12" key="1">
    <citation type="journal article" date="2018" name="Front. Microbiol.">
        <title>Genome-Based Analysis Reveals the Taxonomy and Diversity of the Family Idiomarinaceae.</title>
        <authorList>
            <person name="Liu Y."/>
            <person name="Lai Q."/>
            <person name="Shao Z."/>
        </authorList>
    </citation>
    <scope>NUCLEOTIDE SEQUENCE [LARGE SCALE GENOMIC DNA]</scope>
    <source>
        <strain evidence="12">SW15</strain>
    </source>
</reference>
<keyword evidence="8 9" id="KW-0131">Cell cycle</keyword>
<dbReference type="Proteomes" id="UP000286678">
    <property type="component" value="Unassembled WGS sequence"/>
</dbReference>
<proteinExistence type="inferred from homology"/>
<evidence type="ECO:0000313" key="11">
    <source>
        <dbReference type="EMBL" id="RUO50180.1"/>
    </source>
</evidence>
<dbReference type="PANTHER" id="PTHR35851">
    <property type="entry name" value="CELL DIVISION PROTEIN FTSQ"/>
    <property type="match status" value="1"/>
</dbReference>
<dbReference type="GO" id="GO:0032153">
    <property type="term" value="C:cell division site"/>
    <property type="evidence" value="ECO:0007669"/>
    <property type="project" value="UniProtKB-UniRule"/>
</dbReference>
<dbReference type="InterPro" id="IPR005548">
    <property type="entry name" value="Cell_div_FtsQ/DivIB_C"/>
</dbReference>
<evidence type="ECO:0000256" key="5">
    <source>
        <dbReference type="ARBA" id="ARBA00022692"/>
    </source>
</evidence>
<name>A0A432XN98_9GAMM</name>
<keyword evidence="5 9" id="KW-0812">Transmembrane</keyword>
<feature type="domain" description="POTRA" evidence="10">
    <location>
        <begin position="43"/>
        <end position="115"/>
    </location>
</feature>
<dbReference type="Pfam" id="PF03799">
    <property type="entry name" value="FtsQ_DivIB_C"/>
    <property type="match status" value="1"/>
</dbReference>
<dbReference type="RefSeq" id="WP_126833069.1">
    <property type="nucleotide sequence ID" value="NZ_PIPT01000002.1"/>
</dbReference>
<keyword evidence="6 9" id="KW-1133">Transmembrane helix</keyword>
<dbReference type="AlphaFoldDB" id="A0A432XN98"/>
<dbReference type="OrthoDB" id="9790370at2"/>
<keyword evidence="4 9" id="KW-0132">Cell division</keyword>
<sequence length="256" mass="28978">MAEQARALSWQFWAGLTFFLIVVAGTFAGIGWLYYTAMDAQEVPLKRLVVQGELRYVTPTDVREALVEANGMPLGSFFSADVNELRAQVEAMPWVEKASIRKEWPDILKVFVVEQVPLAHWNANQRDDALLNQAGEVFYADKSGLTLDLPYLAGPDHAVAEAVKQYRELNELLQLNGFSVAQLELSERFSVELALAQGTVLRLGREALLERIQRFIDLYPELEEHKDAPIDAIDLRYDTGVAVRWKEPNKNEKQES</sequence>
<comment type="caution">
    <text evidence="11">The sequence shown here is derived from an EMBL/GenBank/DDBJ whole genome shotgun (WGS) entry which is preliminary data.</text>
</comment>
<dbReference type="GO" id="GO:0090529">
    <property type="term" value="P:cell septum assembly"/>
    <property type="evidence" value="ECO:0007669"/>
    <property type="project" value="InterPro"/>
</dbReference>
<evidence type="ECO:0000256" key="1">
    <source>
        <dbReference type="ARBA" id="ARBA00004370"/>
    </source>
</evidence>
<dbReference type="EMBL" id="PIPT01000002">
    <property type="protein sequence ID" value="RUO50180.1"/>
    <property type="molecule type" value="Genomic_DNA"/>
</dbReference>
<dbReference type="HAMAP" id="MF_00911">
    <property type="entry name" value="FtsQ_subfam"/>
    <property type="match status" value="1"/>
</dbReference>
<comment type="subcellular location">
    <subcellularLocation>
        <location evidence="9">Cell inner membrane</location>
        <topology evidence="9">Single-pass type II membrane protein</topology>
    </subcellularLocation>
    <subcellularLocation>
        <location evidence="1">Membrane</location>
    </subcellularLocation>
    <text evidence="9">Localizes to the division septum.</text>
</comment>
<accession>A0A432XN98</accession>
<comment type="function">
    <text evidence="9">Essential cell division protein. May link together the upstream cell division proteins, which are predominantly cytoplasmic, with the downstream cell division proteins, which are predominantly periplasmic. May control correct divisome assembly.</text>
</comment>